<keyword evidence="2" id="KW-0255">Endonuclease</keyword>
<dbReference type="Gene3D" id="1.10.30.50">
    <property type="match status" value="1"/>
</dbReference>
<feature type="domain" description="HNH nuclease" evidence="1">
    <location>
        <begin position="159"/>
        <end position="217"/>
    </location>
</feature>
<dbReference type="GO" id="GO:0008270">
    <property type="term" value="F:zinc ion binding"/>
    <property type="evidence" value="ECO:0007669"/>
    <property type="project" value="InterPro"/>
</dbReference>
<dbReference type="InterPro" id="IPR003615">
    <property type="entry name" value="HNH_nuc"/>
</dbReference>
<accession>A0A0T9P4U7</accession>
<dbReference type="AlphaFoldDB" id="A0A0T9P4U7"/>
<sequence length="240" mass="26890">MELPELKKGTRIYDLLKEAGMELNNWVHANDPSKSTFWAWIEGDIAVMSIWEDHISAPALPSESYYTRYIARGQGHKGDAVDNIYKAIIKHNLPVHVIIKTRDKKRRILDPITWSATYNDSTGEITLIRGCTVTYIDQKGPITSASITSESPAAARSRKLRQLAMARSRGKCEFCDEPGFRTVAGAIFAEVHHIVPISEDGPDDLSNLIVLCPNDHRRAHHGENAVAMKLAFIETRKTNI</sequence>
<protein>
    <submittedName>
        <fullName evidence="2">Predicted restriction endonuclease</fullName>
    </submittedName>
</protein>
<dbReference type="GO" id="GO:0003676">
    <property type="term" value="F:nucleic acid binding"/>
    <property type="evidence" value="ECO:0007669"/>
    <property type="project" value="InterPro"/>
</dbReference>
<proteinExistence type="predicted"/>
<dbReference type="InterPro" id="IPR002711">
    <property type="entry name" value="HNH"/>
</dbReference>
<evidence type="ECO:0000313" key="2">
    <source>
        <dbReference type="EMBL" id="CNH45848.1"/>
    </source>
</evidence>
<keyword evidence="3" id="KW-1185">Reference proteome</keyword>
<evidence type="ECO:0000313" key="3">
    <source>
        <dbReference type="Proteomes" id="UP000041882"/>
    </source>
</evidence>
<keyword evidence="2" id="KW-0378">Hydrolase</keyword>
<organism evidence="2 3">
    <name type="scientific">Yersinia thracica</name>
    <dbReference type="NCBI Taxonomy" id="2890319"/>
    <lineage>
        <taxon>Bacteria</taxon>
        <taxon>Pseudomonadati</taxon>
        <taxon>Pseudomonadota</taxon>
        <taxon>Gammaproteobacteria</taxon>
        <taxon>Enterobacterales</taxon>
        <taxon>Yersiniaceae</taxon>
        <taxon>Yersinia</taxon>
    </lineage>
</organism>
<dbReference type="GO" id="GO:0004519">
    <property type="term" value="F:endonuclease activity"/>
    <property type="evidence" value="ECO:0007669"/>
    <property type="project" value="UniProtKB-KW"/>
</dbReference>
<name>A0A0T9P4U7_9GAMM</name>
<gene>
    <name evidence="2" type="ORF">ERS008472_01489</name>
</gene>
<dbReference type="CDD" id="cd00085">
    <property type="entry name" value="HNHc"/>
    <property type="match status" value="1"/>
</dbReference>
<evidence type="ECO:0000259" key="1">
    <source>
        <dbReference type="SMART" id="SM00507"/>
    </source>
</evidence>
<dbReference type="EMBL" id="CQAW01000005">
    <property type="protein sequence ID" value="CNH45848.1"/>
    <property type="molecule type" value="Genomic_DNA"/>
</dbReference>
<keyword evidence="2" id="KW-0540">Nuclease</keyword>
<dbReference type="Pfam" id="PF01844">
    <property type="entry name" value="HNH"/>
    <property type="match status" value="1"/>
</dbReference>
<dbReference type="RefSeq" id="WP_050113470.1">
    <property type="nucleotide sequence ID" value="NZ_CACVAB010000007.1"/>
</dbReference>
<dbReference type="Proteomes" id="UP000041882">
    <property type="component" value="Unassembled WGS sequence"/>
</dbReference>
<reference evidence="3" key="1">
    <citation type="submission" date="2015-03" db="EMBL/GenBank/DDBJ databases">
        <authorList>
            <consortium name="Pathogen Informatics"/>
            <person name="Murphy D."/>
        </authorList>
    </citation>
    <scope>NUCLEOTIDE SEQUENCE [LARGE SCALE GENOMIC DNA]</scope>
    <source>
        <strain evidence="3">IP6945</strain>
    </source>
</reference>
<dbReference type="SMART" id="SM00507">
    <property type="entry name" value="HNHc"/>
    <property type="match status" value="1"/>
</dbReference>